<accession>A0A8X6NH29</accession>
<protein>
    <submittedName>
        <fullName evidence="2">Uncharacterized protein</fullName>
    </submittedName>
</protein>
<keyword evidence="1" id="KW-0812">Transmembrane</keyword>
<dbReference type="EMBL" id="BMAW01104486">
    <property type="protein sequence ID" value="GFT14780.1"/>
    <property type="molecule type" value="Genomic_DNA"/>
</dbReference>
<keyword evidence="1" id="KW-1133">Transmembrane helix</keyword>
<dbReference type="PANTHER" id="PTHR10974:SF1">
    <property type="entry name" value="FI08016P-RELATED"/>
    <property type="match status" value="1"/>
</dbReference>
<dbReference type="GO" id="GO:0005615">
    <property type="term" value="C:extracellular space"/>
    <property type="evidence" value="ECO:0007669"/>
    <property type="project" value="TreeGrafter"/>
</dbReference>
<dbReference type="FunFam" id="3.40.720.10:FF:000017">
    <property type="entry name" value="Predicted protein"/>
    <property type="match status" value="1"/>
</dbReference>
<evidence type="ECO:0000313" key="2">
    <source>
        <dbReference type="EMBL" id="GFT14780.1"/>
    </source>
</evidence>
<sequence length="672" mass="78457">MSSAMFLTTIRRRRTVILLLTTAFLLFIIWIWKTDNHYLNELHVIKLVKTKLFLSETLNRSRPIQKMKNPGLILDTPGCRISKMDPFDPSVIELYEAKEPYPCPGPPLFMSSKPGGSISVNATILDVYYQITPGDISCVYQAIRRKYEKPGNVRENDYDLLPPSKLLFDVPINEDYIKVICDLKGKENFTQYFPLVRLKREIEEKKSSLDPPTPRLNVILTGVDSISKLNFLRHFRRTHTFIKNQKTFFDMKGYTKVGDNTFPNLNPLLTGRFVQDIWNESLKDTMYFDNVDIIWKRYAKIGYRTQYAEDSPFFGTFNYGRRGFNETPVDYYLRPLYLALHNSEVRNNGPFYCFNSQLEPDLIYDYVRDFVRTMGPRPYFSFSMVSSLTHDYFNHAGYADYPTVKFLEDLWDMGAHNNSVVIIFGDHGLRFGSIRSTYIGKFEERMPFMYIHFPPWFLEQYPEIGKQIRENQERLVTFFDVHATLVHLLDPTRELSPAEKIESTPYGLSLLSEISPYRTCEIANIYPHWCTCQVIQEVSATQPEVMKSAEVTIDCINNELRDQNSKSCPKIQLDQIISAKLGQLNDLVLRFVKHENVVIDRNVVYGDRIVKYEDFILTLLTTPCERIFESTIRRDVVDDTYCVVGIHEQDAEEQDSNCFNTKRLKQFRYCNA</sequence>
<gene>
    <name evidence="2" type="primary">AVEN_137111_1</name>
    <name evidence="2" type="ORF">NPIL_77931</name>
</gene>
<dbReference type="InterPro" id="IPR017850">
    <property type="entry name" value="Alkaline_phosphatase_core_sf"/>
</dbReference>
<dbReference type="Gene3D" id="3.40.720.10">
    <property type="entry name" value="Alkaline Phosphatase, subunit A"/>
    <property type="match status" value="1"/>
</dbReference>
<evidence type="ECO:0000256" key="1">
    <source>
        <dbReference type="SAM" id="Phobius"/>
    </source>
</evidence>
<dbReference type="CDD" id="cd16021">
    <property type="entry name" value="ALP_like"/>
    <property type="match status" value="1"/>
</dbReference>
<evidence type="ECO:0000313" key="3">
    <source>
        <dbReference type="Proteomes" id="UP000887013"/>
    </source>
</evidence>
<dbReference type="PANTHER" id="PTHR10974">
    <property type="entry name" value="FI08016P-RELATED"/>
    <property type="match status" value="1"/>
</dbReference>
<feature type="transmembrane region" description="Helical" evidence="1">
    <location>
        <begin position="15"/>
        <end position="32"/>
    </location>
</feature>
<dbReference type="Pfam" id="PF02995">
    <property type="entry name" value="DUF229"/>
    <property type="match status" value="1"/>
</dbReference>
<keyword evidence="3" id="KW-1185">Reference proteome</keyword>
<organism evidence="2 3">
    <name type="scientific">Nephila pilipes</name>
    <name type="common">Giant wood spider</name>
    <name type="synonym">Nephila maculata</name>
    <dbReference type="NCBI Taxonomy" id="299642"/>
    <lineage>
        <taxon>Eukaryota</taxon>
        <taxon>Metazoa</taxon>
        <taxon>Ecdysozoa</taxon>
        <taxon>Arthropoda</taxon>
        <taxon>Chelicerata</taxon>
        <taxon>Arachnida</taxon>
        <taxon>Araneae</taxon>
        <taxon>Araneomorphae</taxon>
        <taxon>Entelegynae</taxon>
        <taxon>Araneoidea</taxon>
        <taxon>Nephilidae</taxon>
        <taxon>Nephila</taxon>
    </lineage>
</organism>
<comment type="caution">
    <text evidence="2">The sequence shown here is derived from an EMBL/GenBank/DDBJ whole genome shotgun (WGS) entry which is preliminary data.</text>
</comment>
<dbReference type="AlphaFoldDB" id="A0A8X6NH29"/>
<proteinExistence type="predicted"/>
<keyword evidence="1" id="KW-0472">Membrane</keyword>
<name>A0A8X6NH29_NEPPI</name>
<dbReference type="SUPFAM" id="SSF53649">
    <property type="entry name" value="Alkaline phosphatase-like"/>
    <property type="match status" value="1"/>
</dbReference>
<dbReference type="Proteomes" id="UP000887013">
    <property type="component" value="Unassembled WGS sequence"/>
</dbReference>
<dbReference type="InterPro" id="IPR004245">
    <property type="entry name" value="DUF229"/>
</dbReference>
<reference evidence="2" key="1">
    <citation type="submission" date="2020-08" db="EMBL/GenBank/DDBJ databases">
        <title>Multicomponent nature underlies the extraordinary mechanical properties of spider dragline silk.</title>
        <authorList>
            <person name="Kono N."/>
            <person name="Nakamura H."/>
            <person name="Mori M."/>
            <person name="Yoshida Y."/>
            <person name="Ohtoshi R."/>
            <person name="Malay A.D."/>
            <person name="Moran D.A.P."/>
            <person name="Tomita M."/>
            <person name="Numata K."/>
            <person name="Arakawa K."/>
        </authorList>
    </citation>
    <scope>NUCLEOTIDE SEQUENCE</scope>
</reference>
<dbReference type="OrthoDB" id="6408790at2759"/>